<evidence type="ECO:0000313" key="2">
    <source>
        <dbReference type="Proteomes" id="UP000627838"/>
    </source>
</evidence>
<accession>A0ABR9K3W2</accession>
<organism evidence="1 2">
    <name type="scientific">Actinomadura algeriensis</name>
    <dbReference type="NCBI Taxonomy" id="1679523"/>
    <lineage>
        <taxon>Bacteria</taxon>
        <taxon>Bacillati</taxon>
        <taxon>Actinomycetota</taxon>
        <taxon>Actinomycetes</taxon>
        <taxon>Streptosporangiales</taxon>
        <taxon>Thermomonosporaceae</taxon>
        <taxon>Actinomadura</taxon>
    </lineage>
</organism>
<name>A0ABR9K3W2_9ACTN</name>
<evidence type="ECO:0000313" key="1">
    <source>
        <dbReference type="EMBL" id="MBE1537045.1"/>
    </source>
</evidence>
<dbReference type="EMBL" id="JADBDZ010000001">
    <property type="protein sequence ID" value="MBE1537045.1"/>
    <property type="molecule type" value="Genomic_DNA"/>
</dbReference>
<proteinExistence type="predicted"/>
<keyword evidence="2" id="KW-1185">Reference proteome</keyword>
<dbReference type="RefSeq" id="WP_192762983.1">
    <property type="nucleotide sequence ID" value="NZ_JADBDZ010000001.1"/>
</dbReference>
<protein>
    <submittedName>
        <fullName evidence="1">Uncharacterized protein</fullName>
    </submittedName>
</protein>
<reference evidence="1 2" key="1">
    <citation type="submission" date="2020-10" db="EMBL/GenBank/DDBJ databases">
        <title>Sequencing the genomes of 1000 actinobacteria strains.</title>
        <authorList>
            <person name="Klenk H.-P."/>
        </authorList>
    </citation>
    <scope>NUCLEOTIDE SEQUENCE [LARGE SCALE GENOMIC DNA]</scope>
    <source>
        <strain evidence="1 2">DSM 46744</strain>
    </source>
</reference>
<comment type="caution">
    <text evidence="1">The sequence shown here is derived from an EMBL/GenBank/DDBJ whole genome shotgun (WGS) entry which is preliminary data.</text>
</comment>
<sequence>MARSEWCRSCGRPAAGPGRCEHCGTPLDAPGDGDPRVGTVVQVGRAMMTRPGIVLAVRGDRCDVLSKDAAPAALDVAGLDRLPPVPIDGPPVRSGPGRILRAVRAAGNRALKTRWDVAAVRAAAWERAAEGGTALRRAVALDALALGLRTSLGELGLSTGEIAWYEARDATGRDDASGALHWLERLPTDAYPVRVELLLRLAPRLFSEPAAADRARRLLEPFRDAPAARALHAALTGRPGPDATAALAAVAAALPPPGRALATAVTAGDRPPAVPRGLPALAALDGYLAARDAGDRADVEVLAPLPVPLLDELADLGVLTTGPSGPGWDPATAGYLRCRVDPGGAAEDDLARTGFTAERARRRYLAADERGLAALPAGDPGVAHYGALLRSRLRETPVDPHLLRPAARDLLTEIREIRERTARGEPSDVSHALAADASCRPLLHDSAVRGLLRAPGGVGPRSSFGLWLDLCGLQRRVFDERWDDVVTDGLAFAERAGRGPARREARSMVALARSATGDPGGALHDLEAAIDEEPSPGLLVNAAVIAGRTDFARAVRFLGHMHAIEEDEATRQAVIGRATGLWSWTERAGQECPDELRALVLQRLRTTGDRRHYITLLGFLAMRASAWFADRRGTLPDEHEWQRDVTAYYRARAGTFCDPPRNGFEDVAAALVKRPHGPGERHFWFADELAWFVDVVNDAVHVELGTAAHLWPAIDVLLRADVLSVRDRLVLGVRGAAHLSVRDAKQDRLPPAEREERLLLAPVADYCGRRDRLTKRTRAEMDADLGPCLLGVGLTRARVMYDVWDRYVEQWNGFVREHKTNPNPLDVYRRQFDLVKKTTELVDHLYALDGAIRRFPEVEGSTQLWREFMAKSVQEWRNEMERVKW</sequence>
<dbReference type="Proteomes" id="UP000627838">
    <property type="component" value="Unassembled WGS sequence"/>
</dbReference>
<gene>
    <name evidence="1" type="ORF">H4W34_006878</name>
</gene>